<evidence type="ECO:0000256" key="1">
    <source>
        <dbReference type="ARBA" id="ARBA00023054"/>
    </source>
</evidence>
<dbReference type="GO" id="GO:0051015">
    <property type="term" value="F:actin filament binding"/>
    <property type="evidence" value="ECO:0007669"/>
    <property type="project" value="TreeGrafter"/>
</dbReference>
<keyword evidence="6" id="KW-1185">Reference proteome</keyword>
<dbReference type="PANTHER" id="PTHR32258">
    <property type="entry name" value="PROTEIN NETWORKED 4A"/>
    <property type="match status" value="1"/>
</dbReference>
<dbReference type="Pfam" id="PF07765">
    <property type="entry name" value="KIP1"/>
    <property type="match status" value="1"/>
</dbReference>
<evidence type="ECO:0000313" key="6">
    <source>
        <dbReference type="Proteomes" id="UP001279734"/>
    </source>
</evidence>
<dbReference type="PANTHER" id="PTHR32258:SF6">
    <property type="entry name" value="PROTEIN NETWORKED 1A"/>
    <property type="match status" value="1"/>
</dbReference>
<name>A0AAD3Y4S8_NEPGR</name>
<sequence>MDATIKIIEEDADSITRRYDMCYRKQLELLKLVEEFYRTYSSFAERNNDAKGAAASSTPNHERSISRPSIFSLC</sequence>
<gene>
    <name evidence="5" type="ORF">Nepgr_031031</name>
</gene>
<dbReference type="GO" id="GO:0005886">
    <property type="term" value="C:plasma membrane"/>
    <property type="evidence" value="ECO:0007669"/>
    <property type="project" value="TreeGrafter"/>
</dbReference>
<evidence type="ECO:0000256" key="3">
    <source>
        <dbReference type="SAM" id="MobiDB-lite"/>
    </source>
</evidence>
<organism evidence="5 6">
    <name type="scientific">Nepenthes gracilis</name>
    <name type="common">Slender pitcher plant</name>
    <dbReference type="NCBI Taxonomy" id="150966"/>
    <lineage>
        <taxon>Eukaryota</taxon>
        <taxon>Viridiplantae</taxon>
        <taxon>Streptophyta</taxon>
        <taxon>Embryophyta</taxon>
        <taxon>Tracheophyta</taxon>
        <taxon>Spermatophyta</taxon>
        <taxon>Magnoliopsida</taxon>
        <taxon>eudicotyledons</taxon>
        <taxon>Gunneridae</taxon>
        <taxon>Pentapetalae</taxon>
        <taxon>Caryophyllales</taxon>
        <taxon>Nepenthaceae</taxon>
        <taxon>Nepenthes</taxon>
    </lineage>
</organism>
<evidence type="ECO:0000259" key="4">
    <source>
        <dbReference type="PROSITE" id="PS51774"/>
    </source>
</evidence>
<comment type="caution">
    <text evidence="5">The sequence shown here is derived from an EMBL/GenBank/DDBJ whole genome shotgun (WGS) entry which is preliminary data.</text>
</comment>
<evidence type="ECO:0000313" key="5">
    <source>
        <dbReference type="EMBL" id="GMH29188.1"/>
    </source>
</evidence>
<keyword evidence="1" id="KW-0175">Coiled coil</keyword>
<dbReference type="PROSITE" id="PS51774">
    <property type="entry name" value="NAB"/>
    <property type="match status" value="1"/>
</dbReference>
<comment type="similarity">
    <text evidence="2">Belongs to the NET family.</text>
</comment>
<dbReference type="InterPro" id="IPR011684">
    <property type="entry name" value="NAB"/>
</dbReference>
<dbReference type="EMBL" id="BSYO01000036">
    <property type="protein sequence ID" value="GMH29188.1"/>
    <property type="molecule type" value="Genomic_DNA"/>
</dbReference>
<dbReference type="Proteomes" id="UP001279734">
    <property type="component" value="Unassembled WGS sequence"/>
</dbReference>
<evidence type="ECO:0000256" key="2">
    <source>
        <dbReference type="ARBA" id="ARBA00038006"/>
    </source>
</evidence>
<feature type="region of interest" description="Disordered" evidence="3">
    <location>
        <begin position="49"/>
        <end position="74"/>
    </location>
</feature>
<reference evidence="5" key="1">
    <citation type="submission" date="2023-05" db="EMBL/GenBank/DDBJ databases">
        <title>Nepenthes gracilis genome sequencing.</title>
        <authorList>
            <person name="Fukushima K."/>
        </authorList>
    </citation>
    <scope>NUCLEOTIDE SEQUENCE</scope>
    <source>
        <strain evidence="5">SING2019-196</strain>
    </source>
</reference>
<dbReference type="InterPro" id="IPR051861">
    <property type="entry name" value="NET_actin-binding_domain"/>
</dbReference>
<accession>A0AAD3Y4S8</accession>
<dbReference type="AlphaFoldDB" id="A0AAD3Y4S8"/>
<protein>
    <recommendedName>
        <fullName evidence="4">NAB domain-containing protein</fullName>
    </recommendedName>
</protein>
<proteinExistence type="inferred from homology"/>
<feature type="domain" description="NAB" evidence="4">
    <location>
        <begin position="1"/>
        <end position="54"/>
    </location>
</feature>